<dbReference type="PANTHER" id="PTHR30487:SF0">
    <property type="entry name" value="PREPILIN LEADER PEPTIDASE_N-METHYLTRANSFERASE-RELATED"/>
    <property type="match status" value="1"/>
</dbReference>
<feature type="transmembrane region" description="Helical" evidence="2">
    <location>
        <begin position="75"/>
        <end position="96"/>
    </location>
</feature>
<sequence>MVEAFTGLLFAIIAWQFFATPFAWLLFSVVAAVLVVVFVYDLRHTIIPNELVLLLTGLAILSFGTRYLEGVRIELLYTLASALTASGIFAALWFFSRGRLIGLGDAKLIFPLALMLTPSGVLSFIVLAFWIGTAYVGITALIQKLSKILVHIHFSLPRYTMQSEVPFGPFLIVGFFAVLLANVDILILTQIFADATTRLVYNFLLH</sequence>
<dbReference type="EMBL" id="MFLE01000019">
    <property type="protein sequence ID" value="OGG61327.1"/>
    <property type="molecule type" value="Genomic_DNA"/>
</dbReference>
<reference evidence="4 5" key="1">
    <citation type="journal article" date="2016" name="Nat. Commun.">
        <title>Thousands of microbial genomes shed light on interconnected biogeochemical processes in an aquifer system.</title>
        <authorList>
            <person name="Anantharaman K."/>
            <person name="Brown C.T."/>
            <person name="Hug L.A."/>
            <person name="Sharon I."/>
            <person name="Castelle C.J."/>
            <person name="Probst A.J."/>
            <person name="Thomas B.C."/>
            <person name="Singh A."/>
            <person name="Wilkins M.J."/>
            <person name="Karaoz U."/>
            <person name="Brodie E.L."/>
            <person name="Williams K.H."/>
            <person name="Hubbard S.S."/>
            <person name="Banfield J.F."/>
        </authorList>
    </citation>
    <scope>NUCLEOTIDE SEQUENCE [LARGE SCALE GENOMIC DNA]</scope>
</reference>
<dbReference type="Gene3D" id="1.20.120.1220">
    <property type="match status" value="1"/>
</dbReference>
<dbReference type="STRING" id="1798491.A3C87_04060"/>
<feature type="transmembrane region" description="Helical" evidence="2">
    <location>
        <begin position="12"/>
        <end position="39"/>
    </location>
</feature>
<dbReference type="InterPro" id="IPR050882">
    <property type="entry name" value="Prepilin_peptidase/N-MTase"/>
</dbReference>
<comment type="similarity">
    <text evidence="1">Belongs to the peptidase A24 family.</text>
</comment>
<keyword evidence="2" id="KW-0472">Membrane</keyword>
<dbReference type="InterPro" id="IPR000045">
    <property type="entry name" value="Prepilin_IV_endopep_pep"/>
</dbReference>
<evidence type="ECO:0000256" key="1">
    <source>
        <dbReference type="ARBA" id="ARBA00005801"/>
    </source>
</evidence>
<protein>
    <recommendedName>
        <fullName evidence="3">Prepilin type IV endopeptidase peptidase domain-containing protein</fullName>
    </recommendedName>
</protein>
<dbReference type="Proteomes" id="UP000176511">
    <property type="component" value="Unassembled WGS sequence"/>
</dbReference>
<evidence type="ECO:0000313" key="4">
    <source>
        <dbReference type="EMBL" id="OGG61327.1"/>
    </source>
</evidence>
<keyword evidence="2" id="KW-0812">Transmembrane</keyword>
<feature type="transmembrane region" description="Helical" evidence="2">
    <location>
        <begin position="167"/>
        <end position="188"/>
    </location>
</feature>
<feature type="transmembrane region" description="Helical" evidence="2">
    <location>
        <begin position="108"/>
        <end position="131"/>
    </location>
</feature>
<dbReference type="Pfam" id="PF01478">
    <property type="entry name" value="Peptidase_A24"/>
    <property type="match status" value="1"/>
</dbReference>
<proteinExistence type="inferred from homology"/>
<feature type="transmembrane region" description="Helical" evidence="2">
    <location>
        <begin position="51"/>
        <end position="69"/>
    </location>
</feature>
<dbReference type="AlphaFoldDB" id="A0A1F6DJ19"/>
<evidence type="ECO:0000313" key="5">
    <source>
        <dbReference type="Proteomes" id="UP000176511"/>
    </source>
</evidence>
<evidence type="ECO:0000256" key="2">
    <source>
        <dbReference type="SAM" id="Phobius"/>
    </source>
</evidence>
<gene>
    <name evidence="4" type="ORF">A3C87_04060</name>
</gene>
<feature type="domain" description="Prepilin type IV endopeptidase peptidase" evidence="3">
    <location>
        <begin position="29"/>
        <end position="136"/>
    </location>
</feature>
<dbReference type="GO" id="GO:0004190">
    <property type="term" value="F:aspartic-type endopeptidase activity"/>
    <property type="evidence" value="ECO:0007669"/>
    <property type="project" value="InterPro"/>
</dbReference>
<dbReference type="GO" id="GO:0006465">
    <property type="term" value="P:signal peptide processing"/>
    <property type="evidence" value="ECO:0007669"/>
    <property type="project" value="TreeGrafter"/>
</dbReference>
<accession>A0A1F6DJ19</accession>
<organism evidence="4 5">
    <name type="scientific">Candidatus Kaiserbacteria bacterium RIFCSPHIGHO2_02_FULL_49_34</name>
    <dbReference type="NCBI Taxonomy" id="1798491"/>
    <lineage>
        <taxon>Bacteria</taxon>
        <taxon>Candidatus Kaiseribacteriota</taxon>
    </lineage>
</organism>
<dbReference type="GO" id="GO:0005886">
    <property type="term" value="C:plasma membrane"/>
    <property type="evidence" value="ECO:0007669"/>
    <property type="project" value="TreeGrafter"/>
</dbReference>
<name>A0A1F6DJ19_9BACT</name>
<keyword evidence="2" id="KW-1133">Transmembrane helix</keyword>
<comment type="caution">
    <text evidence="4">The sequence shown here is derived from an EMBL/GenBank/DDBJ whole genome shotgun (WGS) entry which is preliminary data.</text>
</comment>
<evidence type="ECO:0000259" key="3">
    <source>
        <dbReference type="Pfam" id="PF01478"/>
    </source>
</evidence>
<dbReference type="PANTHER" id="PTHR30487">
    <property type="entry name" value="TYPE 4 PREPILIN-LIKE PROTEINS LEADER PEPTIDE-PROCESSING ENZYME"/>
    <property type="match status" value="1"/>
</dbReference>